<dbReference type="RefSeq" id="WP_209482032.1">
    <property type="nucleotide sequence ID" value="NZ_JAGGKK010000024.1"/>
</dbReference>
<accession>A0ABS4HI14</accession>
<dbReference type="EMBL" id="JAGGKK010000024">
    <property type="protein sequence ID" value="MBP1950560.1"/>
    <property type="molecule type" value="Genomic_DNA"/>
</dbReference>
<feature type="domain" description="Polysaccharide pyruvyl transferase" evidence="1">
    <location>
        <begin position="17"/>
        <end position="268"/>
    </location>
</feature>
<evidence type="ECO:0000259" key="1">
    <source>
        <dbReference type="Pfam" id="PF04230"/>
    </source>
</evidence>
<organism evidence="2 3">
    <name type="scientific">Virgibacillus litoralis</name>
    <dbReference type="NCBI Taxonomy" id="578221"/>
    <lineage>
        <taxon>Bacteria</taxon>
        <taxon>Bacillati</taxon>
        <taxon>Bacillota</taxon>
        <taxon>Bacilli</taxon>
        <taxon>Bacillales</taxon>
        <taxon>Bacillaceae</taxon>
        <taxon>Virgibacillus</taxon>
    </lineage>
</organism>
<sequence>MNKLSLLDTSICTENNGDKIIMDSIQDELKELFIDAFYVNLPTHDRIGVSSYKHIRSSDYTFACGTNLLSSNMLVYKQWKVNPIDTFFLNNVCLLGVGWWQYQKSPDLYTRLLLKRALSKDLIHSVRDSYTENMLREIGVNNVINTSCPTMWNLTPEHCARITKCKSEDVLVTLTNYNKNPEKDKKLINILSNNYQRVYFWVQAYEDKAYIESLIQTEKIIFVGPSINSLDRVLEDNNIKIDYVGTRLHAGIRALQNKRRTIIIGIDNRAIEKSNDFNLTVLTRDELDKLPELINNSIQNNIKIPIKNIEKWKSQFQ</sequence>
<gene>
    <name evidence="2" type="ORF">J2Z82_003520</name>
</gene>
<name>A0ABS4HI14_9BACI</name>
<dbReference type="Proteomes" id="UP001519328">
    <property type="component" value="Unassembled WGS sequence"/>
</dbReference>
<comment type="caution">
    <text evidence="2">The sequence shown here is derived from an EMBL/GenBank/DDBJ whole genome shotgun (WGS) entry which is preliminary data.</text>
</comment>
<reference evidence="2 3" key="1">
    <citation type="submission" date="2021-03" db="EMBL/GenBank/DDBJ databases">
        <title>Genomic Encyclopedia of Type Strains, Phase IV (KMG-IV): sequencing the most valuable type-strain genomes for metagenomic binning, comparative biology and taxonomic classification.</title>
        <authorList>
            <person name="Goeker M."/>
        </authorList>
    </citation>
    <scope>NUCLEOTIDE SEQUENCE [LARGE SCALE GENOMIC DNA]</scope>
    <source>
        <strain evidence="2 3">DSM 21085</strain>
    </source>
</reference>
<dbReference type="Pfam" id="PF04230">
    <property type="entry name" value="PS_pyruv_trans"/>
    <property type="match status" value="1"/>
</dbReference>
<keyword evidence="3" id="KW-1185">Reference proteome</keyword>
<evidence type="ECO:0000313" key="2">
    <source>
        <dbReference type="EMBL" id="MBP1950560.1"/>
    </source>
</evidence>
<evidence type="ECO:0000313" key="3">
    <source>
        <dbReference type="Proteomes" id="UP001519328"/>
    </source>
</evidence>
<proteinExistence type="predicted"/>
<protein>
    <recommendedName>
        <fullName evidence="1">Polysaccharide pyruvyl transferase domain-containing protein</fullName>
    </recommendedName>
</protein>
<dbReference type="InterPro" id="IPR007345">
    <property type="entry name" value="Polysacch_pyruvyl_Trfase"/>
</dbReference>